<organism evidence="1 2">
    <name type="scientific">Oxobacter pfennigii</name>
    <dbReference type="NCBI Taxonomy" id="36849"/>
    <lineage>
        <taxon>Bacteria</taxon>
        <taxon>Bacillati</taxon>
        <taxon>Bacillota</taxon>
        <taxon>Clostridia</taxon>
        <taxon>Eubacteriales</taxon>
        <taxon>Clostridiaceae</taxon>
        <taxon>Oxobacter</taxon>
    </lineage>
</organism>
<evidence type="ECO:0000313" key="1">
    <source>
        <dbReference type="EMBL" id="KPU42425.1"/>
    </source>
</evidence>
<dbReference type="AlphaFoldDB" id="A0A0P8W1R9"/>
<protein>
    <submittedName>
        <fullName evidence="1">Uncharacterized protein</fullName>
    </submittedName>
</protein>
<sequence length="195" mass="22766">MSVIDLRPQSAFNYSTDSFYREKPKQSLLLGYEKIIYLFFNWPLWLCKCVLLKAKLILFKLPYDTCNMGKVTSKKNTKAHYTLYPLLEVFNVCGCMHTPPAVDLSRCVTFENSYRRSYTEIDVTQIVQDWSNDTLENNGFLLMGKDNSPYIFYASSQHRISEMRPMLRLTCKYAERFCTLQTVPCDVKISKPVQV</sequence>
<keyword evidence="2" id="KW-1185">Reference proteome</keyword>
<reference evidence="1 2" key="1">
    <citation type="submission" date="2015-09" db="EMBL/GenBank/DDBJ databases">
        <title>Genome sequence of Oxobacter pfennigii DSM 3222.</title>
        <authorList>
            <person name="Poehlein A."/>
            <person name="Bengelsdorf F.R."/>
            <person name="Schiel-Bengelsdorf B."/>
            <person name="Duerre P."/>
            <person name="Daniel R."/>
        </authorList>
    </citation>
    <scope>NUCLEOTIDE SEQUENCE [LARGE SCALE GENOMIC DNA]</scope>
    <source>
        <strain evidence="1 2">DSM 3222</strain>
    </source>
</reference>
<dbReference type="STRING" id="36849.OXPF_42100"/>
<comment type="caution">
    <text evidence="1">The sequence shown here is derived from an EMBL/GenBank/DDBJ whole genome shotgun (WGS) entry which is preliminary data.</text>
</comment>
<gene>
    <name evidence="1" type="ORF">OXPF_42100</name>
</gene>
<dbReference type="EMBL" id="LKET01000068">
    <property type="protein sequence ID" value="KPU42425.1"/>
    <property type="molecule type" value="Genomic_DNA"/>
</dbReference>
<evidence type="ECO:0000313" key="2">
    <source>
        <dbReference type="Proteomes" id="UP000050326"/>
    </source>
</evidence>
<dbReference type="Proteomes" id="UP000050326">
    <property type="component" value="Unassembled WGS sequence"/>
</dbReference>
<name>A0A0P8W1R9_9CLOT</name>
<proteinExistence type="predicted"/>
<accession>A0A0P8W1R9</accession>
<dbReference type="NCBIfam" id="NF033679">
    <property type="entry name" value="DNRLRE_dom"/>
    <property type="match status" value="1"/>
</dbReference>